<dbReference type="Proteomes" id="UP000036449">
    <property type="component" value="Unassembled WGS sequence"/>
</dbReference>
<name>A0A0J6VH21_9HYPH</name>
<protein>
    <submittedName>
        <fullName evidence="1">Uncharacterized protein</fullName>
    </submittedName>
</protein>
<organism evidence="1 2">
    <name type="scientific">Methylobacterium tarhaniae</name>
    <dbReference type="NCBI Taxonomy" id="1187852"/>
    <lineage>
        <taxon>Bacteria</taxon>
        <taxon>Pseudomonadati</taxon>
        <taxon>Pseudomonadota</taxon>
        <taxon>Alphaproteobacteria</taxon>
        <taxon>Hyphomicrobiales</taxon>
        <taxon>Methylobacteriaceae</taxon>
        <taxon>Methylobacterium</taxon>
    </lineage>
</organism>
<sequence>MVNPNRLVKSAWIAAEVSREKSEKVLVVEAYIAVSPLESGYDAGRYGRLVEDVRRILAENPDIDRASILSVHRESRCAALFRRGACEDERHEERRPELVA</sequence>
<comment type="caution">
    <text evidence="1">The sequence shown here is derived from an EMBL/GenBank/DDBJ whole genome shotgun (WGS) entry which is preliminary data.</text>
</comment>
<proteinExistence type="predicted"/>
<gene>
    <name evidence="1" type="ORF">VQ03_17545</name>
</gene>
<reference evidence="1 2" key="1">
    <citation type="submission" date="2015-03" db="EMBL/GenBank/DDBJ databases">
        <title>Genome sequencing of Methylobacterium tarhaniae DSM 25844.</title>
        <authorList>
            <person name="Chaudhry V."/>
            <person name="Patil P.B."/>
        </authorList>
    </citation>
    <scope>NUCLEOTIDE SEQUENCE [LARGE SCALE GENOMIC DNA]</scope>
    <source>
        <strain evidence="1 2">DSM 25844</strain>
    </source>
</reference>
<dbReference type="AlphaFoldDB" id="A0A0J6VH21"/>
<dbReference type="OrthoDB" id="7996426at2"/>
<dbReference type="RefSeq" id="WP_048452176.1">
    <property type="nucleotide sequence ID" value="NZ_LABZ01000123.1"/>
</dbReference>
<evidence type="ECO:0000313" key="2">
    <source>
        <dbReference type="Proteomes" id="UP000036449"/>
    </source>
</evidence>
<evidence type="ECO:0000313" key="1">
    <source>
        <dbReference type="EMBL" id="KMO38371.1"/>
    </source>
</evidence>
<dbReference type="EMBL" id="LABZ01000123">
    <property type="protein sequence ID" value="KMO38371.1"/>
    <property type="molecule type" value="Genomic_DNA"/>
</dbReference>
<dbReference type="PATRIC" id="fig|1187852.3.peg.791"/>
<keyword evidence="2" id="KW-1185">Reference proteome</keyword>
<accession>A0A0J6VH21</accession>